<dbReference type="Proteomes" id="UP001202328">
    <property type="component" value="Unassembled WGS sequence"/>
</dbReference>
<keyword evidence="6" id="KW-0677">Repeat</keyword>
<evidence type="ECO:0000256" key="2">
    <source>
        <dbReference type="ARBA" id="ARBA00004555"/>
    </source>
</evidence>
<accession>A0AAD4XE13</accession>
<keyword evidence="7" id="KW-0256">Endoplasmic reticulum</keyword>
<dbReference type="GO" id="GO:0070971">
    <property type="term" value="C:endoplasmic reticulum exit site"/>
    <property type="evidence" value="ECO:0007669"/>
    <property type="project" value="TreeGrafter"/>
</dbReference>
<dbReference type="GO" id="GO:0005794">
    <property type="term" value="C:Golgi apparatus"/>
    <property type="evidence" value="ECO:0007669"/>
    <property type="project" value="UniProtKB-SubCell"/>
</dbReference>
<sequence>MTRITGIGKAASVSFAPDASYFAAGAIAGALDASFSNTASIEIYKIDFTSGDELPLAGSYPSPSNEPFSRVSWGKAGSGTEQFSLGLIAGGLGDGSIGVWNPLSLINGTDEALVHHLKPHTGPVRGLEFNLHSNLLASGADEGDIHIWDMTNPTEPIHYPPLKSVGSAAQGEIAYLSWNPNHNVQHILASTSYNGSTVVWDLKKQKPVISFRDPSRSRCSVLQWNPAAATQLMLASDDDSSPSLKLWDVRNAMSPVKEFVGHTKGVIAMKWCPTDSRYLLTCGKDSRTLCWDTVSGEIVSELPAGMNFDLHWYSKIPGLVSASSFEGNVGFYNIEGHRRLNAGEGFVDSVNLRAPNWMKCPVGVSFGFGGKLVSWKPGQSANPPTGSSEVYIHNLVTELSLVSRSTEFEAAIQDGEKTSLRALCDKKSQESKSKDDRETWGFLKVMFEEDGTARTKLLTHLGFVAQTDEVLEELPQEMNSVNLDDRITDEAGSTEDRSLLPTEDAEDFFNNIESPRADPLPSKSHDTIVGEENLLSNGEKVQEELDEQVGSDTSSFDDDIRCALVTGNYKGAVSQCIKANRMADALVIAHLGGESLWASTRDQYLKKSTSSYSKVISAMVNKDLTSLVNHRPLDSWKETLALLCNFAERNEWATLCDSLASRLMTDGRTLAATLCYVCAGNVEKTVEIWSRSLNNELEGRPYVDLLQELMEKTIILAFATGQKRFSAPLSKLVENYAELLASQGLLTTAMEYLKLLGSEETSQELAILRDRISLSIEETEGPKTSQYENPQLQEPAYPTVTNFGPDVSGYGVPNGSTHPYYQSHPHESPADGYYGVGGYPAPSPFQQAPPAPSPFQQAPPQPSFYPPQPNVFLPTQTPTTPSTNFPPATVAQTTVHSFTPSNPLPLKNVDKYQTTLGAQLYPGVANTPYQTVPPSSGPLGGGQMGSIPGHTVSQGPAPIPAQRPFMPGGNNTAAGFSQRPAMGASMQAPSPAQPSQAVAAPAPATPPPTVQSVDTSKVPAHQKPVISTLTRLFNETSEALGGPRAPPAKKREIDDNSKKMGALFAKLNSSDISKNAADKLIQLCHALDNGDFATALQIQVQMTTSEWDECNFWLAALKRMIKTRQSVR</sequence>
<dbReference type="PROSITE" id="PS50294">
    <property type="entry name" value="WD_REPEATS_REGION"/>
    <property type="match status" value="1"/>
</dbReference>
<dbReference type="FunFam" id="2.130.10.10:FF:000295">
    <property type="entry name" value="Protein transport protein SEC31 homolog B"/>
    <property type="match status" value="1"/>
</dbReference>
<evidence type="ECO:0000256" key="4">
    <source>
        <dbReference type="ARBA" id="ARBA00022448"/>
    </source>
</evidence>
<evidence type="ECO:0000256" key="1">
    <source>
        <dbReference type="ARBA" id="ARBA00004240"/>
    </source>
</evidence>
<evidence type="ECO:0000313" key="15">
    <source>
        <dbReference type="EMBL" id="KAI3908177.1"/>
    </source>
</evidence>
<feature type="repeat" description="WD" evidence="12">
    <location>
        <begin position="259"/>
        <end position="301"/>
    </location>
</feature>
<dbReference type="InterPro" id="IPR001680">
    <property type="entry name" value="WD40_rpt"/>
</dbReference>
<dbReference type="AlphaFoldDB" id="A0AAD4XE13"/>
<dbReference type="FunFam" id="1.25.40.1030:FF:000004">
    <property type="entry name" value="Protein transport protein SEC31 homolog B"/>
    <property type="match status" value="1"/>
</dbReference>
<evidence type="ECO:0000256" key="12">
    <source>
        <dbReference type="PROSITE-ProRule" id="PRU00221"/>
    </source>
</evidence>
<dbReference type="SUPFAM" id="SSF50978">
    <property type="entry name" value="WD40 repeat-like"/>
    <property type="match status" value="1"/>
</dbReference>
<evidence type="ECO:0000256" key="9">
    <source>
        <dbReference type="ARBA" id="ARBA00022927"/>
    </source>
</evidence>
<dbReference type="Pfam" id="PF12931">
    <property type="entry name" value="TPR_Sec16"/>
    <property type="match status" value="1"/>
</dbReference>
<evidence type="ECO:0000256" key="11">
    <source>
        <dbReference type="ARBA" id="ARBA00060100"/>
    </source>
</evidence>
<keyword evidence="10" id="KW-0333">Golgi apparatus</keyword>
<dbReference type="InterPro" id="IPR036322">
    <property type="entry name" value="WD40_repeat_dom_sf"/>
</dbReference>
<dbReference type="PANTHER" id="PTHR13923:SF11">
    <property type="entry name" value="SECRETORY 31, ISOFORM D"/>
    <property type="match status" value="1"/>
</dbReference>
<evidence type="ECO:0000256" key="3">
    <source>
        <dbReference type="ARBA" id="ARBA00009358"/>
    </source>
</evidence>
<keyword evidence="4" id="KW-0813">Transport</keyword>
<reference evidence="15" key="1">
    <citation type="submission" date="2022-04" db="EMBL/GenBank/DDBJ databases">
        <title>A functionally conserved STORR gene fusion in Papaver species that diverged 16.8 million years ago.</title>
        <authorList>
            <person name="Catania T."/>
        </authorList>
    </citation>
    <scope>NUCLEOTIDE SEQUENCE</scope>
    <source>
        <strain evidence="15">S-188037</strain>
    </source>
</reference>
<keyword evidence="8" id="KW-0931">ER-Golgi transport</keyword>
<dbReference type="GO" id="GO:0030127">
    <property type="term" value="C:COPII vesicle coat"/>
    <property type="evidence" value="ECO:0007669"/>
    <property type="project" value="TreeGrafter"/>
</dbReference>
<organism evidence="15 16">
    <name type="scientific">Papaver atlanticum</name>
    <dbReference type="NCBI Taxonomy" id="357466"/>
    <lineage>
        <taxon>Eukaryota</taxon>
        <taxon>Viridiplantae</taxon>
        <taxon>Streptophyta</taxon>
        <taxon>Embryophyta</taxon>
        <taxon>Tracheophyta</taxon>
        <taxon>Spermatophyta</taxon>
        <taxon>Magnoliopsida</taxon>
        <taxon>Ranunculales</taxon>
        <taxon>Papaveraceae</taxon>
        <taxon>Papaveroideae</taxon>
        <taxon>Papaver</taxon>
    </lineage>
</organism>
<dbReference type="SMART" id="SM00320">
    <property type="entry name" value="WD40"/>
    <property type="match status" value="5"/>
</dbReference>
<evidence type="ECO:0000256" key="10">
    <source>
        <dbReference type="ARBA" id="ARBA00023034"/>
    </source>
</evidence>
<name>A0AAD4XE13_9MAGN</name>
<dbReference type="Gene3D" id="2.130.10.10">
    <property type="entry name" value="YVTN repeat-like/Quinoprotein amine dehydrogenase"/>
    <property type="match status" value="1"/>
</dbReference>
<keyword evidence="16" id="KW-1185">Reference proteome</keyword>
<dbReference type="Gene3D" id="1.20.940.10">
    <property type="entry name" value="Functional domain of the splicing factor Prp18"/>
    <property type="match status" value="1"/>
</dbReference>
<dbReference type="GO" id="GO:0007029">
    <property type="term" value="P:endoplasmic reticulum organization"/>
    <property type="evidence" value="ECO:0007669"/>
    <property type="project" value="TreeGrafter"/>
</dbReference>
<dbReference type="InterPro" id="IPR015943">
    <property type="entry name" value="WD40/YVTN_repeat-like_dom_sf"/>
</dbReference>
<evidence type="ECO:0000259" key="14">
    <source>
        <dbReference type="Pfam" id="PF12931"/>
    </source>
</evidence>
<feature type="repeat" description="WD" evidence="12">
    <location>
        <begin position="117"/>
        <end position="152"/>
    </location>
</feature>
<dbReference type="GO" id="GO:0015031">
    <property type="term" value="P:protein transport"/>
    <property type="evidence" value="ECO:0007669"/>
    <property type="project" value="UniProtKB-KW"/>
</dbReference>
<evidence type="ECO:0000256" key="13">
    <source>
        <dbReference type="SAM" id="MobiDB-lite"/>
    </source>
</evidence>
<evidence type="ECO:0000256" key="7">
    <source>
        <dbReference type="ARBA" id="ARBA00022824"/>
    </source>
</evidence>
<feature type="domain" description="Sec16 Sec23-binding" evidence="14">
    <location>
        <begin position="560"/>
        <end position="758"/>
    </location>
</feature>
<dbReference type="PANTHER" id="PTHR13923">
    <property type="entry name" value="SEC31-RELATED PROTEIN"/>
    <property type="match status" value="1"/>
</dbReference>
<feature type="region of interest" description="Disordered" evidence="13">
    <location>
        <begin position="975"/>
        <end position="1019"/>
    </location>
</feature>
<evidence type="ECO:0000256" key="6">
    <source>
        <dbReference type="ARBA" id="ARBA00022737"/>
    </source>
</evidence>
<gene>
    <name evidence="15" type="ORF">MKW98_029478</name>
</gene>
<keyword evidence="5 12" id="KW-0853">WD repeat</keyword>
<comment type="caution">
    <text evidence="15">The sequence shown here is derived from an EMBL/GenBank/DDBJ whole genome shotgun (WGS) entry which is preliminary data.</text>
</comment>
<evidence type="ECO:0000313" key="16">
    <source>
        <dbReference type="Proteomes" id="UP001202328"/>
    </source>
</evidence>
<dbReference type="GO" id="GO:0005198">
    <property type="term" value="F:structural molecule activity"/>
    <property type="evidence" value="ECO:0007669"/>
    <property type="project" value="TreeGrafter"/>
</dbReference>
<dbReference type="Gene3D" id="1.25.40.1030">
    <property type="match status" value="1"/>
</dbReference>
<evidence type="ECO:0000256" key="8">
    <source>
        <dbReference type="ARBA" id="ARBA00022892"/>
    </source>
</evidence>
<dbReference type="InterPro" id="IPR024298">
    <property type="entry name" value="Sec16_Sec23-bd"/>
</dbReference>
<comment type="function">
    <text evidence="11">Required for protein transport from the endoplasmic reticulum to the Golgi apparatus.</text>
</comment>
<proteinExistence type="inferred from homology"/>
<evidence type="ECO:0000256" key="5">
    <source>
        <dbReference type="ARBA" id="ARBA00022574"/>
    </source>
</evidence>
<comment type="similarity">
    <text evidence="3">Belongs to the WD repeat SEC31 family.</text>
</comment>
<dbReference type="PROSITE" id="PS50082">
    <property type="entry name" value="WD_REPEATS_2"/>
    <property type="match status" value="2"/>
</dbReference>
<comment type="subcellular location">
    <subcellularLocation>
        <location evidence="1">Endoplasmic reticulum</location>
    </subcellularLocation>
    <subcellularLocation>
        <location evidence="2">Golgi apparatus</location>
    </subcellularLocation>
</comment>
<protein>
    <recommendedName>
        <fullName evidence="14">Sec16 Sec23-binding domain-containing protein</fullName>
    </recommendedName>
</protein>
<feature type="compositionally biased region" description="Low complexity" evidence="13">
    <location>
        <begin position="984"/>
        <end position="1002"/>
    </location>
</feature>
<dbReference type="Pfam" id="PF00400">
    <property type="entry name" value="WD40"/>
    <property type="match status" value="2"/>
</dbReference>
<keyword evidence="9" id="KW-0653">Protein transport</keyword>
<dbReference type="EMBL" id="JAJJMB010010520">
    <property type="protein sequence ID" value="KAI3908177.1"/>
    <property type="molecule type" value="Genomic_DNA"/>
</dbReference>
<dbReference type="InterPro" id="IPR040251">
    <property type="entry name" value="SEC31-like"/>
</dbReference>
<dbReference type="FunFam" id="1.20.940.10:FF:000003">
    <property type="entry name" value="Protein transport protein SEC31 homolog B"/>
    <property type="match status" value="1"/>
</dbReference>
<dbReference type="GO" id="GO:0090110">
    <property type="term" value="P:COPII-coated vesicle cargo loading"/>
    <property type="evidence" value="ECO:0007669"/>
    <property type="project" value="TreeGrafter"/>
</dbReference>